<dbReference type="SUPFAM" id="SSF52317">
    <property type="entry name" value="Class I glutamine amidotransferase-like"/>
    <property type="match status" value="1"/>
</dbReference>
<evidence type="ECO:0000259" key="7">
    <source>
        <dbReference type="Pfam" id="PF02016"/>
    </source>
</evidence>
<dbReference type="RefSeq" id="WP_126409213.1">
    <property type="nucleotide sequence ID" value="NZ_RXNT01000011.1"/>
</dbReference>
<keyword evidence="2 9" id="KW-0121">Carboxypeptidase</keyword>
<dbReference type="AlphaFoldDB" id="A0A3S0IBQ0"/>
<evidence type="ECO:0000256" key="1">
    <source>
        <dbReference type="ARBA" id="ARBA00010233"/>
    </source>
</evidence>
<accession>A0A3S0IBQ0</accession>
<dbReference type="PANTHER" id="PTHR30237">
    <property type="entry name" value="MURAMOYLTETRAPEPTIDE CARBOXYPEPTIDASE"/>
    <property type="match status" value="1"/>
</dbReference>
<dbReference type="EMBL" id="RXNT01000011">
    <property type="protein sequence ID" value="RTR29937.1"/>
    <property type="molecule type" value="Genomic_DNA"/>
</dbReference>
<dbReference type="InterPro" id="IPR003507">
    <property type="entry name" value="S66_fam"/>
</dbReference>
<dbReference type="GO" id="GO:0004180">
    <property type="term" value="F:carboxypeptidase activity"/>
    <property type="evidence" value="ECO:0007669"/>
    <property type="project" value="UniProtKB-KW"/>
</dbReference>
<dbReference type="PIRSF" id="PIRSF028757">
    <property type="entry name" value="LD-carboxypeptidase"/>
    <property type="match status" value="1"/>
</dbReference>
<organism evidence="9 10">
    <name type="scientific">Bacillus yapensis</name>
    <dbReference type="NCBI Taxonomy" id="2492960"/>
    <lineage>
        <taxon>Bacteria</taxon>
        <taxon>Bacillati</taxon>
        <taxon>Bacillota</taxon>
        <taxon>Bacilli</taxon>
        <taxon>Bacillales</taxon>
        <taxon>Bacillaceae</taxon>
        <taxon>Bacillus</taxon>
    </lineage>
</organism>
<dbReference type="InterPro" id="IPR029062">
    <property type="entry name" value="Class_I_gatase-like"/>
</dbReference>
<dbReference type="InterPro" id="IPR027461">
    <property type="entry name" value="Carboxypeptidase_A_C_sf"/>
</dbReference>
<evidence type="ECO:0000313" key="9">
    <source>
        <dbReference type="EMBL" id="RTR29937.1"/>
    </source>
</evidence>
<dbReference type="PANTHER" id="PTHR30237:SF2">
    <property type="entry name" value="MUREIN TETRAPEPTIDE CARBOXYPEPTIDASE"/>
    <property type="match status" value="1"/>
</dbReference>
<feature type="domain" description="LD-carboxypeptidase C-terminal" evidence="8">
    <location>
        <begin position="176"/>
        <end position="291"/>
    </location>
</feature>
<dbReference type="SUPFAM" id="SSF141986">
    <property type="entry name" value="LD-carboxypeptidase A C-terminal domain-like"/>
    <property type="match status" value="1"/>
</dbReference>
<dbReference type="Gene3D" id="3.40.50.10740">
    <property type="entry name" value="Class I glutamine amidotransferase-like"/>
    <property type="match status" value="1"/>
</dbReference>
<feature type="domain" description="LD-carboxypeptidase N-terminal" evidence="7">
    <location>
        <begin position="13"/>
        <end position="129"/>
    </location>
</feature>
<feature type="active site" description="Charge relay system" evidence="6">
    <location>
        <position position="276"/>
    </location>
</feature>
<evidence type="ECO:0000259" key="8">
    <source>
        <dbReference type="Pfam" id="PF17676"/>
    </source>
</evidence>
<keyword evidence="5" id="KW-0720">Serine protease</keyword>
<evidence type="ECO:0000256" key="3">
    <source>
        <dbReference type="ARBA" id="ARBA00022670"/>
    </source>
</evidence>
<evidence type="ECO:0000256" key="2">
    <source>
        <dbReference type="ARBA" id="ARBA00022645"/>
    </source>
</evidence>
<dbReference type="Proteomes" id="UP000271374">
    <property type="component" value="Unassembled WGS sequence"/>
</dbReference>
<keyword evidence="10" id="KW-1185">Reference proteome</keyword>
<evidence type="ECO:0000256" key="5">
    <source>
        <dbReference type="ARBA" id="ARBA00022825"/>
    </source>
</evidence>
<feature type="active site" description="Nucleophile" evidence="6">
    <location>
        <position position="109"/>
    </location>
</feature>
<dbReference type="GO" id="GO:0008236">
    <property type="term" value="F:serine-type peptidase activity"/>
    <property type="evidence" value="ECO:0007669"/>
    <property type="project" value="UniProtKB-KW"/>
</dbReference>
<comment type="caution">
    <text evidence="9">The sequence shown here is derived from an EMBL/GenBank/DDBJ whole genome shotgun (WGS) entry which is preliminary data.</text>
</comment>
<dbReference type="InterPro" id="IPR027478">
    <property type="entry name" value="LdcA_N"/>
</dbReference>
<reference evidence="9 10" key="1">
    <citation type="submission" date="2018-12" db="EMBL/GenBank/DDBJ databases">
        <title>Bacillus yapensis draft genome sequence.</title>
        <authorList>
            <person name="Yu L."/>
            <person name="Xu X."/>
            <person name="Tang X."/>
        </authorList>
    </citation>
    <scope>NUCLEOTIDE SEQUENCE [LARGE SCALE GENOMIC DNA]</scope>
    <source>
        <strain evidence="9 10">XXST-01</strain>
    </source>
</reference>
<dbReference type="CDD" id="cd07025">
    <property type="entry name" value="Peptidase_S66"/>
    <property type="match status" value="1"/>
</dbReference>
<proteinExistence type="inferred from homology"/>
<keyword evidence="3" id="KW-0645">Protease</keyword>
<dbReference type="Pfam" id="PF17676">
    <property type="entry name" value="Peptidase_S66C"/>
    <property type="match status" value="1"/>
</dbReference>
<dbReference type="InterPro" id="IPR040921">
    <property type="entry name" value="Peptidase_S66C"/>
</dbReference>
<feature type="active site" description="Charge relay system" evidence="6">
    <location>
        <position position="207"/>
    </location>
</feature>
<dbReference type="InterPro" id="IPR040449">
    <property type="entry name" value="Peptidase_S66_N"/>
</dbReference>
<dbReference type="Pfam" id="PF02016">
    <property type="entry name" value="Peptidase_S66"/>
    <property type="match status" value="1"/>
</dbReference>
<gene>
    <name evidence="9" type="ORF">EKG37_13620</name>
</gene>
<evidence type="ECO:0000256" key="4">
    <source>
        <dbReference type="ARBA" id="ARBA00022801"/>
    </source>
</evidence>
<evidence type="ECO:0000256" key="6">
    <source>
        <dbReference type="PIRSR" id="PIRSR028757-1"/>
    </source>
</evidence>
<dbReference type="Gene3D" id="3.50.30.60">
    <property type="entry name" value="LD-carboxypeptidase A C-terminal domain-like"/>
    <property type="match status" value="1"/>
</dbReference>
<comment type="similarity">
    <text evidence="1">Belongs to the peptidase S66 family.</text>
</comment>
<protein>
    <submittedName>
        <fullName evidence="9">LD-carboxypeptidase</fullName>
    </submittedName>
</protein>
<dbReference type="GO" id="GO:0006508">
    <property type="term" value="P:proteolysis"/>
    <property type="evidence" value="ECO:0007669"/>
    <property type="project" value="UniProtKB-KW"/>
</dbReference>
<keyword evidence="4" id="KW-0378">Hydrolase</keyword>
<evidence type="ECO:0000313" key="10">
    <source>
        <dbReference type="Proteomes" id="UP000271374"/>
    </source>
</evidence>
<dbReference type="OrthoDB" id="9807329at2"/>
<name>A0A3S0IBQ0_9BACI</name>
<sequence length="305" mass="34069">MMLPDRLKQGDMVGIIAPASPPNLEKLERAITFLYGLGLNVKIGKNLEKEYGYLAGQDEERLADLHEMFADDEVKAVFCACGGYGTARLADAINYDVIRNNPKIFWGYSDITFLHTAIRQQTGLVTFHGPMLASDVGQEDVNELTMKTFSQLFEPTAITYSEQISPLHILIEGDVTGILVGGNLSLLTNTLGTKFEVDTEDKILFIEDVNEEPRSVDRMLNQMWMAGKLQNLKGVLVGDFKNCTPHREKTLLLEEVFDHYIKKINKPTMKGFNIGHCSPNIAVPLGVNVRLNTFDKKVVFENGVQ</sequence>